<keyword evidence="2" id="KW-0813">Transport</keyword>
<dbReference type="AlphaFoldDB" id="A0A1M6KQC2"/>
<gene>
    <name evidence="6" type="ORF">SAMN02744037_00437</name>
</gene>
<accession>A0A1M6KQC2</accession>
<keyword evidence="3" id="KW-0547">Nucleotide-binding</keyword>
<evidence type="ECO:0000313" key="6">
    <source>
        <dbReference type="EMBL" id="SHJ61130.1"/>
    </source>
</evidence>
<evidence type="ECO:0000256" key="2">
    <source>
        <dbReference type="ARBA" id="ARBA00022448"/>
    </source>
</evidence>
<evidence type="ECO:0000256" key="4">
    <source>
        <dbReference type="ARBA" id="ARBA00022840"/>
    </source>
</evidence>
<dbReference type="InterPro" id="IPR003439">
    <property type="entry name" value="ABC_transporter-like_ATP-bd"/>
</dbReference>
<dbReference type="PANTHER" id="PTHR42711">
    <property type="entry name" value="ABC TRANSPORTER ATP-BINDING PROTEIN"/>
    <property type="match status" value="1"/>
</dbReference>
<dbReference type="Gene3D" id="3.40.50.300">
    <property type="entry name" value="P-loop containing nucleotide triphosphate hydrolases"/>
    <property type="match status" value="1"/>
</dbReference>
<dbReference type="PANTHER" id="PTHR42711:SF5">
    <property type="entry name" value="ABC TRANSPORTER ATP-BINDING PROTEIN NATA"/>
    <property type="match status" value="1"/>
</dbReference>
<protein>
    <submittedName>
        <fullName evidence="6">ABC-2 type transport system ATP-binding protein</fullName>
    </submittedName>
</protein>
<comment type="similarity">
    <text evidence="1">Belongs to the ABC transporter superfamily.</text>
</comment>
<evidence type="ECO:0000313" key="7">
    <source>
        <dbReference type="Proteomes" id="UP000242497"/>
    </source>
</evidence>
<keyword evidence="7" id="KW-1185">Reference proteome</keyword>
<dbReference type="SUPFAM" id="SSF52540">
    <property type="entry name" value="P-loop containing nucleoside triphosphate hydrolases"/>
    <property type="match status" value="1"/>
</dbReference>
<dbReference type="RefSeq" id="WP_072886841.1">
    <property type="nucleotide sequence ID" value="NZ_FRAE01000008.1"/>
</dbReference>
<proteinExistence type="inferred from homology"/>
<dbReference type="Proteomes" id="UP000242497">
    <property type="component" value="Unassembled WGS sequence"/>
</dbReference>
<feature type="domain" description="ABC transporter" evidence="5">
    <location>
        <begin position="2"/>
        <end position="227"/>
    </location>
</feature>
<evidence type="ECO:0000256" key="1">
    <source>
        <dbReference type="ARBA" id="ARBA00005417"/>
    </source>
</evidence>
<dbReference type="GO" id="GO:0005524">
    <property type="term" value="F:ATP binding"/>
    <property type="evidence" value="ECO:0007669"/>
    <property type="project" value="UniProtKB-KW"/>
</dbReference>
<dbReference type="CDD" id="cd03230">
    <property type="entry name" value="ABC_DR_subfamily_A"/>
    <property type="match status" value="1"/>
</dbReference>
<dbReference type="EMBL" id="FRAE01000008">
    <property type="protein sequence ID" value="SHJ61130.1"/>
    <property type="molecule type" value="Genomic_DNA"/>
</dbReference>
<name>A0A1M6KQC2_9FIRM</name>
<dbReference type="InterPro" id="IPR027417">
    <property type="entry name" value="P-loop_NTPase"/>
</dbReference>
<dbReference type="OrthoDB" id="9804819at2"/>
<dbReference type="SMART" id="SM00382">
    <property type="entry name" value="AAA"/>
    <property type="match status" value="1"/>
</dbReference>
<evidence type="ECO:0000256" key="3">
    <source>
        <dbReference type="ARBA" id="ARBA00022741"/>
    </source>
</evidence>
<dbReference type="Pfam" id="PF00005">
    <property type="entry name" value="ABC_tran"/>
    <property type="match status" value="1"/>
</dbReference>
<dbReference type="InterPro" id="IPR003593">
    <property type="entry name" value="AAA+_ATPase"/>
</dbReference>
<evidence type="ECO:0000259" key="5">
    <source>
        <dbReference type="PROSITE" id="PS50893"/>
    </source>
</evidence>
<dbReference type="PROSITE" id="PS50893">
    <property type="entry name" value="ABC_TRANSPORTER_2"/>
    <property type="match status" value="1"/>
</dbReference>
<dbReference type="STRING" id="1123349.SAMN02744037_00437"/>
<keyword evidence="4 6" id="KW-0067">ATP-binding</keyword>
<sequence length="298" mass="34415">MIYINNVYKSIGNKSVLKSINLKVQKGSIFGLIGENGAGKTTLIKCLTGIYKADKGEIKIDNEEVFENNKIKDRMGYVADQNNYFSFFKVKEIINFYKDTYSNFSIDRFRKLNNIFKIFENKRIKDLSKGMKMQLSLMLNLSINAKVLILDEPTSGLDVIVKKKFTNILLEEVEKNNTTIFISSHNLGDLERICDNIAIINRGEIKYVNSIENMKKNIKKLQVLFNGKVPEEIHSWKEIMYIKNIGRINYIITKNYSKKLEDNLINMGAQFVEEIDLGLEEMFIYSVGEELDSEKCMS</sequence>
<dbReference type="GO" id="GO:0016887">
    <property type="term" value="F:ATP hydrolysis activity"/>
    <property type="evidence" value="ECO:0007669"/>
    <property type="project" value="InterPro"/>
</dbReference>
<dbReference type="InterPro" id="IPR050763">
    <property type="entry name" value="ABC_transporter_ATP-binding"/>
</dbReference>
<organism evidence="6 7">
    <name type="scientific">Tepidibacter formicigenes DSM 15518</name>
    <dbReference type="NCBI Taxonomy" id="1123349"/>
    <lineage>
        <taxon>Bacteria</taxon>
        <taxon>Bacillati</taxon>
        <taxon>Bacillota</taxon>
        <taxon>Clostridia</taxon>
        <taxon>Peptostreptococcales</taxon>
        <taxon>Peptostreptococcaceae</taxon>
        <taxon>Tepidibacter</taxon>
    </lineage>
</organism>
<reference evidence="7" key="1">
    <citation type="submission" date="2016-11" db="EMBL/GenBank/DDBJ databases">
        <authorList>
            <person name="Varghese N."/>
            <person name="Submissions S."/>
        </authorList>
    </citation>
    <scope>NUCLEOTIDE SEQUENCE [LARGE SCALE GENOMIC DNA]</scope>
    <source>
        <strain evidence="7">DSM 15518</strain>
    </source>
</reference>